<evidence type="ECO:0000256" key="1">
    <source>
        <dbReference type="SAM" id="MobiDB-lite"/>
    </source>
</evidence>
<dbReference type="AlphaFoldDB" id="V4LJ94"/>
<dbReference type="STRING" id="72664.V4LJ94"/>
<keyword evidence="2" id="KW-0472">Membrane</keyword>
<feature type="compositionally biased region" description="Polar residues" evidence="1">
    <location>
        <begin position="919"/>
        <end position="949"/>
    </location>
</feature>
<keyword evidence="4" id="KW-1185">Reference proteome</keyword>
<feature type="region of interest" description="Disordered" evidence="1">
    <location>
        <begin position="383"/>
        <end position="438"/>
    </location>
</feature>
<protein>
    <submittedName>
        <fullName evidence="3">Uncharacterized protein</fullName>
    </submittedName>
</protein>
<feature type="region of interest" description="Disordered" evidence="1">
    <location>
        <begin position="901"/>
        <end position="1047"/>
    </location>
</feature>
<evidence type="ECO:0000313" key="4">
    <source>
        <dbReference type="Proteomes" id="UP000030689"/>
    </source>
</evidence>
<gene>
    <name evidence="3" type="ORF">EUTSA_v10012537mg</name>
</gene>
<dbReference type="eggNOG" id="ENOG502QZQ3">
    <property type="taxonomic scope" value="Eukaryota"/>
</dbReference>
<feature type="region of interest" description="Disordered" evidence="1">
    <location>
        <begin position="731"/>
        <end position="797"/>
    </location>
</feature>
<name>V4LJ94_EUTSA</name>
<feature type="compositionally biased region" description="Polar residues" evidence="1">
    <location>
        <begin position="248"/>
        <end position="265"/>
    </location>
</feature>
<organism evidence="3 4">
    <name type="scientific">Eutrema salsugineum</name>
    <name type="common">Saltwater cress</name>
    <name type="synonym">Sisymbrium salsugineum</name>
    <dbReference type="NCBI Taxonomy" id="72664"/>
    <lineage>
        <taxon>Eukaryota</taxon>
        <taxon>Viridiplantae</taxon>
        <taxon>Streptophyta</taxon>
        <taxon>Embryophyta</taxon>
        <taxon>Tracheophyta</taxon>
        <taxon>Spermatophyta</taxon>
        <taxon>Magnoliopsida</taxon>
        <taxon>eudicotyledons</taxon>
        <taxon>Gunneridae</taxon>
        <taxon>Pentapetalae</taxon>
        <taxon>rosids</taxon>
        <taxon>malvids</taxon>
        <taxon>Brassicales</taxon>
        <taxon>Brassicaceae</taxon>
        <taxon>Eutremeae</taxon>
        <taxon>Eutrema</taxon>
    </lineage>
</organism>
<accession>V4LJ94</accession>
<dbReference type="EMBL" id="KI517464">
    <property type="protein sequence ID" value="ESQ42482.1"/>
    <property type="molecule type" value="Genomic_DNA"/>
</dbReference>
<reference evidence="3 4" key="1">
    <citation type="journal article" date="2013" name="Front. Plant Sci.">
        <title>The Reference Genome of the Halophytic Plant Eutrema salsugineum.</title>
        <authorList>
            <person name="Yang R."/>
            <person name="Jarvis D.E."/>
            <person name="Chen H."/>
            <person name="Beilstein M.A."/>
            <person name="Grimwood J."/>
            <person name="Jenkins J."/>
            <person name="Shu S."/>
            <person name="Prochnik S."/>
            <person name="Xin M."/>
            <person name="Ma C."/>
            <person name="Schmutz J."/>
            <person name="Wing R.A."/>
            <person name="Mitchell-Olds T."/>
            <person name="Schumaker K.S."/>
            <person name="Wang X."/>
        </authorList>
    </citation>
    <scope>NUCLEOTIDE SEQUENCE [LARGE SCALE GENOMIC DNA]</scope>
</reference>
<proteinExistence type="predicted"/>
<feature type="compositionally biased region" description="Basic and acidic residues" evidence="1">
    <location>
        <begin position="575"/>
        <end position="602"/>
    </location>
</feature>
<feature type="compositionally biased region" description="Basic and acidic residues" evidence="1">
    <location>
        <begin position="980"/>
        <end position="1012"/>
    </location>
</feature>
<feature type="transmembrane region" description="Helical" evidence="2">
    <location>
        <begin position="32"/>
        <end position="56"/>
    </location>
</feature>
<keyword evidence="2" id="KW-0812">Transmembrane</keyword>
<dbReference type="KEGG" id="eus:EUTSA_v10012537mg"/>
<dbReference type="PANTHER" id="PTHR33870:SF19">
    <property type="entry name" value="LRR PROTEIN"/>
    <property type="match status" value="1"/>
</dbReference>
<evidence type="ECO:0000256" key="2">
    <source>
        <dbReference type="SAM" id="Phobius"/>
    </source>
</evidence>
<sequence length="1047" mass="117142">MGIDAKESCAIIWKIIGFSMNTSIKFMRNHPVLTGVSIFLLALYILLPSLLFFLIYSSPVLACAVVYAREKLGLRFSTSHKPFPSPGPKSTCGGGDKKCHLRQQRSVRRNARMKVEEWDSQTSEEEKDKVILTSLYNDLLGRTPHFEESPKAEVETPVAEEDNDDKSFAEQDSGTSSLDSGDLKPRVCNCEINEDGEFDGKEEMMSNVNEHGISEIERNRRLESLIARRRTRRLFKLALDQRNKLQGEETTTPTQSNSLQVTVPRNNNNNPFEKRRNYPWDTTVTGLQVPGSAPSVMLQGRNPFDIPYDPQEERPNLTGDSFDQEFSLFNHKDIFFCRHESFCRFALFSPEHAQCMNSPVAASDISATRKRLDLDNEYMDHTEQNLPCNGKEASIEVDDNSVESGKYGEREVEMNDETDSNKEEGANSSCSEESESELSRFNNAELREAICHSMDNYPGFLVNQTRNTIPSTLPRGLVAPRLDDNNVFYARRCANSHSRTFSVASDMQVEVSEVGSPPTTVDWLDDWSNGGESYTYDTDIDREIIRGEESRKRVSSQCESRSGIGSKGENSEPGTKPDQKGVADEPLRTIDDMSLLDRRNQTEENLEPKPSSSNDVSNPTSSGKFEGLLFHTSASLSSITEEPESILDSIIGANSDNCLTKELTDHISLTSLDSSTKKSIDDEVVDVQQLKNDDLCGSPKVIGSNIIDLQQKDQILNSIQEKDDTEINMKKYESSKPREYESTQSFSGATLDTPCIESSEREIEEEEEPNLDNFPEELTKQTDNEVRQSDLKSSPGHVLTKLLESEVMEENGPEIVKNIDKNAKPMEQEKTHDVLEASSSHSHTQLVEDYGNAENDSDVILLQVQDGNDSILDESTDQEFSKEGDISGLLKEFYAETIQDCNNKANDEEESIVSEDNHNSQSSQPCTQQRGINSSEGISPRTLENTQQPAHDDDIAPNTVSQDIVKDTFSADANDPTAAESHDEENLKPDEQVGEAMEKELELNLESMDHKTSLIATEDDEESKKLIGAVHKADTETTKDSNRVLED</sequence>
<feature type="compositionally biased region" description="Basic and acidic residues" evidence="1">
    <location>
        <begin position="777"/>
        <end position="790"/>
    </location>
</feature>
<feature type="region of interest" description="Disordered" evidence="1">
    <location>
        <begin position="820"/>
        <end position="845"/>
    </location>
</feature>
<feature type="compositionally biased region" description="Basic and acidic residues" evidence="1">
    <location>
        <begin position="731"/>
        <end position="741"/>
    </location>
</feature>
<feature type="compositionally biased region" description="Basic and acidic residues" evidence="1">
    <location>
        <begin position="820"/>
        <end position="835"/>
    </location>
</feature>
<feature type="compositionally biased region" description="Basic and acidic residues" evidence="1">
    <location>
        <begin position="1031"/>
        <end position="1047"/>
    </location>
</feature>
<feature type="region of interest" description="Disordered" evidence="1">
    <location>
        <begin position="547"/>
        <end position="624"/>
    </location>
</feature>
<feature type="region of interest" description="Disordered" evidence="1">
    <location>
        <begin position="246"/>
        <end position="278"/>
    </location>
</feature>
<keyword evidence="2" id="KW-1133">Transmembrane helix</keyword>
<evidence type="ECO:0000313" key="3">
    <source>
        <dbReference type="EMBL" id="ESQ42482.1"/>
    </source>
</evidence>
<dbReference type="OMA" id="NTENMNG"/>
<dbReference type="Proteomes" id="UP000030689">
    <property type="component" value="Unassembled WGS sequence"/>
</dbReference>
<feature type="region of interest" description="Disordered" evidence="1">
    <location>
        <begin position="142"/>
        <end position="186"/>
    </location>
</feature>
<feature type="compositionally biased region" description="Basic and acidic residues" evidence="1">
    <location>
        <begin position="406"/>
        <end position="425"/>
    </location>
</feature>
<feature type="compositionally biased region" description="Basic and acidic residues" evidence="1">
    <location>
        <begin position="144"/>
        <end position="154"/>
    </location>
</feature>
<dbReference type="Gramene" id="ESQ42482">
    <property type="protein sequence ID" value="ESQ42482"/>
    <property type="gene ID" value="EUTSA_v10012537mg"/>
</dbReference>
<feature type="compositionally biased region" description="Low complexity" evidence="1">
    <location>
        <begin position="610"/>
        <end position="622"/>
    </location>
</feature>
<dbReference type="PANTHER" id="PTHR33870">
    <property type="entry name" value="CARDIOMYOPATHY-ASSOCIATED PROTEIN"/>
    <property type="match status" value="1"/>
</dbReference>